<organism evidence="2">
    <name type="scientific">marine metagenome</name>
    <dbReference type="NCBI Taxonomy" id="408172"/>
    <lineage>
        <taxon>unclassified sequences</taxon>
        <taxon>metagenomes</taxon>
        <taxon>ecological metagenomes</taxon>
    </lineage>
</organism>
<dbReference type="InterPro" id="IPR010645">
    <property type="entry name" value="MFS_4"/>
</dbReference>
<dbReference type="Pfam" id="PF06779">
    <property type="entry name" value="MFS_4"/>
    <property type="match status" value="1"/>
</dbReference>
<feature type="transmembrane region" description="Helical" evidence="1">
    <location>
        <begin position="128"/>
        <end position="148"/>
    </location>
</feature>
<dbReference type="AlphaFoldDB" id="A0A382KC24"/>
<dbReference type="PANTHER" id="PTHR23537">
    <property type="match status" value="1"/>
</dbReference>
<feature type="transmembrane region" description="Helical" evidence="1">
    <location>
        <begin position="160"/>
        <end position="184"/>
    </location>
</feature>
<dbReference type="EMBL" id="UINC01079682">
    <property type="protein sequence ID" value="SVC21918.1"/>
    <property type="molecule type" value="Genomic_DNA"/>
</dbReference>
<dbReference type="Gene3D" id="1.20.1250.20">
    <property type="entry name" value="MFS general substrate transporter like domains"/>
    <property type="match status" value="1"/>
</dbReference>
<dbReference type="SUPFAM" id="SSF103473">
    <property type="entry name" value="MFS general substrate transporter"/>
    <property type="match status" value="1"/>
</dbReference>
<dbReference type="PANTHER" id="PTHR23537:SF1">
    <property type="entry name" value="SUGAR TRANSPORTER"/>
    <property type="match status" value="1"/>
</dbReference>
<evidence type="ECO:0000256" key="1">
    <source>
        <dbReference type="SAM" id="Phobius"/>
    </source>
</evidence>
<accession>A0A382KC24</accession>
<dbReference type="GO" id="GO:0005886">
    <property type="term" value="C:plasma membrane"/>
    <property type="evidence" value="ECO:0007669"/>
    <property type="project" value="TreeGrafter"/>
</dbReference>
<feature type="transmembrane region" description="Helical" evidence="1">
    <location>
        <begin position="103"/>
        <end position="122"/>
    </location>
</feature>
<gene>
    <name evidence="2" type="ORF">METZ01_LOCUS274772</name>
</gene>
<keyword evidence="1" id="KW-0812">Transmembrane</keyword>
<dbReference type="InterPro" id="IPR036259">
    <property type="entry name" value="MFS_trans_sf"/>
</dbReference>
<proteinExistence type="predicted"/>
<evidence type="ECO:0000313" key="2">
    <source>
        <dbReference type="EMBL" id="SVC21918.1"/>
    </source>
</evidence>
<protein>
    <submittedName>
        <fullName evidence="2">Uncharacterized protein</fullName>
    </submittedName>
</protein>
<feature type="transmembrane region" description="Helical" evidence="1">
    <location>
        <begin position="37"/>
        <end position="64"/>
    </location>
</feature>
<name>A0A382KC24_9ZZZZ</name>
<feature type="non-terminal residue" evidence="2">
    <location>
        <position position="1"/>
    </location>
</feature>
<keyword evidence="1" id="KW-0472">Membrane</keyword>
<feature type="transmembrane region" description="Helical" evidence="1">
    <location>
        <begin position="76"/>
        <end position="96"/>
    </location>
</feature>
<sequence length="219" mass="23106">GVALLALLLAIPVIVLTPDEMPRQKPKKKTEKGNFEFGFITITTAYGLFGFGYVILGTFISAMARSIPELISTEPYVWLLVGLSGIPTVMFWPWLGQRISGDFALMIACAVEAIGIYVAVVVPGQTGILIAAVLLGATFMGITALALLEGQARFNGTVIVSTAVLTSAFGVGQMVGPYLAGLIIDRTGSFATAMIVSSGALVVAALLMLDPRRLAVFRH</sequence>
<keyword evidence="1" id="KW-1133">Transmembrane helix</keyword>
<feature type="transmembrane region" description="Helical" evidence="1">
    <location>
        <begin position="190"/>
        <end position="209"/>
    </location>
</feature>
<reference evidence="2" key="1">
    <citation type="submission" date="2018-05" db="EMBL/GenBank/DDBJ databases">
        <authorList>
            <person name="Lanie J.A."/>
            <person name="Ng W.-L."/>
            <person name="Kazmierczak K.M."/>
            <person name="Andrzejewski T.M."/>
            <person name="Davidsen T.M."/>
            <person name="Wayne K.J."/>
            <person name="Tettelin H."/>
            <person name="Glass J.I."/>
            <person name="Rusch D."/>
            <person name="Podicherti R."/>
            <person name="Tsui H.-C.T."/>
            <person name="Winkler M.E."/>
        </authorList>
    </citation>
    <scope>NUCLEOTIDE SEQUENCE</scope>
</reference>